<dbReference type="Pfam" id="PF06114">
    <property type="entry name" value="Peptidase_M78"/>
    <property type="match status" value="1"/>
</dbReference>
<feature type="region of interest" description="Disordered" evidence="1">
    <location>
        <begin position="218"/>
        <end position="241"/>
    </location>
</feature>
<evidence type="ECO:0000313" key="4">
    <source>
        <dbReference type="Proteomes" id="UP000183810"/>
    </source>
</evidence>
<feature type="domain" description="IrrE N-terminal-like" evidence="2">
    <location>
        <begin position="75"/>
        <end position="182"/>
    </location>
</feature>
<name>A0A1J0VPD3_9NOCA</name>
<dbReference type="Proteomes" id="UP000183810">
    <property type="component" value="Chromosome"/>
</dbReference>
<sequence length="241" mass="26594">MHNEPPIRPHSHTLAHLRALLPPQRVHALSFRAALRIAQRQAESLHDRHGSFGAPVPDSIISSLPQLHVELVDSPISSLRFWDAGQQQWIVQLAASDAEPTRRFHLAYEFKHILDHNHRHQLYRGDEHHTTNCQAERAARNFAGLLLVPSTVLTDAWVAGTRDPTALATLFAVDPAVITARLAQIGIGKSVRTPQAGTGIDPIPNATRKECPICPARTTAARRNSPSRARPSRARMAMAEA</sequence>
<dbReference type="InterPro" id="IPR010359">
    <property type="entry name" value="IrrE_HExxH"/>
</dbReference>
<reference evidence="3" key="1">
    <citation type="submission" date="2016-11" db="EMBL/GenBank/DDBJ databases">
        <authorList>
            <person name="Jaros S."/>
            <person name="Januszkiewicz K."/>
            <person name="Wedrychowicz H."/>
        </authorList>
    </citation>
    <scope>NUCLEOTIDE SEQUENCE [LARGE SCALE GENOMIC DNA]</scope>
    <source>
        <strain evidence="3">Y48</strain>
    </source>
</reference>
<accession>A0A1J0VPD3</accession>
<dbReference type="EMBL" id="CP018082">
    <property type="protein sequence ID" value="APE33873.1"/>
    <property type="molecule type" value="Genomic_DNA"/>
</dbReference>
<evidence type="ECO:0000256" key="1">
    <source>
        <dbReference type="SAM" id="MobiDB-lite"/>
    </source>
</evidence>
<dbReference type="OrthoDB" id="572608at2"/>
<keyword evidence="4" id="KW-1185">Reference proteome</keyword>
<organism evidence="3 4">
    <name type="scientific">Nocardia mangyaensis</name>
    <dbReference type="NCBI Taxonomy" id="2213200"/>
    <lineage>
        <taxon>Bacteria</taxon>
        <taxon>Bacillati</taxon>
        <taxon>Actinomycetota</taxon>
        <taxon>Actinomycetes</taxon>
        <taxon>Mycobacteriales</taxon>
        <taxon>Nocardiaceae</taxon>
        <taxon>Nocardia</taxon>
    </lineage>
</organism>
<gene>
    <name evidence="3" type="ORF">BOX37_07695</name>
</gene>
<dbReference type="KEGG" id="nsl:BOX37_07695"/>
<evidence type="ECO:0000259" key="2">
    <source>
        <dbReference type="Pfam" id="PF06114"/>
    </source>
</evidence>
<proteinExistence type="predicted"/>
<protein>
    <recommendedName>
        <fullName evidence="2">IrrE N-terminal-like domain-containing protein</fullName>
    </recommendedName>
</protein>
<dbReference type="RefSeq" id="WP_071927055.1">
    <property type="nucleotide sequence ID" value="NZ_CP018082.1"/>
</dbReference>
<dbReference type="AlphaFoldDB" id="A0A1J0VPD3"/>
<evidence type="ECO:0000313" key="3">
    <source>
        <dbReference type="EMBL" id="APE33873.1"/>
    </source>
</evidence>